<keyword evidence="5" id="KW-1185">Reference proteome</keyword>
<dbReference type="PANTHER" id="PTHR43861:SF3">
    <property type="entry name" value="PUTATIVE (AFU_ORTHOLOGUE AFUA_2G14390)-RELATED"/>
    <property type="match status" value="1"/>
</dbReference>
<dbReference type="SUPFAM" id="SSF53335">
    <property type="entry name" value="S-adenosyl-L-methionine-dependent methyltransferases"/>
    <property type="match status" value="1"/>
</dbReference>
<comment type="caution">
    <text evidence="4">The sequence shown here is derived from an EMBL/GenBank/DDBJ whole genome shotgun (WGS) entry which is preliminary data.</text>
</comment>
<accession>A0A4Q2SCV5</accession>
<dbReference type="Pfam" id="PF13649">
    <property type="entry name" value="Methyltransf_25"/>
    <property type="match status" value="1"/>
</dbReference>
<name>A0A4Q2SCV5_9ACTN</name>
<dbReference type="Gene3D" id="3.40.50.150">
    <property type="entry name" value="Vaccinia Virus protein VP39"/>
    <property type="match status" value="1"/>
</dbReference>
<dbReference type="GO" id="GO:0032259">
    <property type="term" value="P:methylation"/>
    <property type="evidence" value="ECO:0007669"/>
    <property type="project" value="UniProtKB-KW"/>
</dbReference>
<keyword evidence="1 4" id="KW-0808">Transferase</keyword>
<feature type="domain" description="Methyltransferase" evidence="3">
    <location>
        <begin position="38"/>
        <end position="126"/>
    </location>
</feature>
<dbReference type="Proteomes" id="UP000293291">
    <property type="component" value="Unassembled WGS sequence"/>
</dbReference>
<dbReference type="InterPro" id="IPR029063">
    <property type="entry name" value="SAM-dependent_MTases_sf"/>
</dbReference>
<evidence type="ECO:0000313" key="5">
    <source>
        <dbReference type="Proteomes" id="UP000293291"/>
    </source>
</evidence>
<evidence type="ECO:0000256" key="1">
    <source>
        <dbReference type="ARBA" id="ARBA00022679"/>
    </source>
</evidence>
<sequence length="232" mass="24816">MDAHAWDERYAASDLVWSREPNQFVAAELADLPPGRAVDLAAGEGRNAIWLASRGWSATAVDFSQVALDKGARVAGDLDVTWVCADVTTWQPSDPVDLVVVAYLQLPVADRRRAVRSAVGMLRPGGTLLLVAHDSTNLAEGTGGPQDPSVLMTAEDVLGDLEGIDVEVLRAERVAREVATEDPHGGEQRRTAWDCLVRLVRADRAGAAQRSSVVVDEPEVSVSSVRRTGSSP</sequence>
<dbReference type="AlphaFoldDB" id="A0A4Q2SCV5"/>
<feature type="region of interest" description="Disordered" evidence="2">
    <location>
        <begin position="208"/>
        <end position="232"/>
    </location>
</feature>
<reference evidence="4 5" key="1">
    <citation type="submission" date="2019-01" db="EMBL/GenBank/DDBJ databases">
        <title>Novel species of Nocardioides.</title>
        <authorList>
            <person name="Liu Q."/>
            <person name="Xin Y.-H."/>
        </authorList>
    </citation>
    <scope>NUCLEOTIDE SEQUENCE [LARGE SCALE GENOMIC DNA]</scope>
    <source>
        <strain evidence="4 5">CGMCC 4.6875</strain>
    </source>
</reference>
<evidence type="ECO:0000256" key="2">
    <source>
        <dbReference type="SAM" id="MobiDB-lite"/>
    </source>
</evidence>
<organism evidence="4 5">
    <name type="scientific">Nocardioides ganghwensis</name>
    <dbReference type="NCBI Taxonomy" id="252230"/>
    <lineage>
        <taxon>Bacteria</taxon>
        <taxon>Bacillati</taxon>
        <taxon>Actinomycetota</taxon>
        <taxon>Actinomycetes</taxon>
        <taxon>Propionibacteriales</taxon>
        <taxon>Nocardioidaceae</taxon>
        <taxon>Nocardioides</taxon>
    </lineage>
</organism>
<keyword evidence="4" id="KW-0489">Methyltransferase</keyword>
<dbReference type="EMBL" id="SDWU01000016">
    <property type="protein sequence ID" value="RYC00036.1"/>
    <property type="molecule type" value="Genomic_DNA"/>
</dbReference>
<protein>
    <submittedName>
        <fullName evidence="4">Class I SAM-dependent methyltransferase</fullName>
    </submittedName>
</protein>
<dbReference type="OrthoDB" id="9786503at2"/>
<proteinExistence type="predicted"/>
<gene>
    <name evidence="4" type="ORF">EUA07_14700</name>
</gene>
<dbReference type="InterPro" id="IPR041698">
    <property type="entry name" value="Methyltransf_25"/>
</dbReference>
<dbReference type="RefSeq" id="WP_129455932.1">
    <property type="nucleotide sequence ID" value="NZ_JACXYX010000001.1"/>
</dbReference>
<dbReference type="GO" id="GO:0008168">
    <property type="term" value="F:methyltransferase activity"/>
    <property type="evidence" value="ECO:0007669"/>
    <property type="project" value="UniProtKB-KW"/>
</dbReference>
<dbReference type="PANTHER" id="PTHR43861">
    <property type="entry name" value="TRANS-ACONITATE 2-METHYLTRANSFERASE-RELATED"/>
    <property type="match status" value="1"/>
</dbReference>
<evidence type="ECO:0000259" key="3">
    <source>
        <dbReference type="Pfam" id="PF13649"/>
    </source>
</evidence>
<dbReference type="CDD" id="cd02440">
    <property type="entry name" value="AdoMet_MTases"/>
    <property type="match status" value="1"/>
</dbReference>
<evidence type="ECO:0000313" key="4">
    <source>
        <dbReference type="EMBL" id="RYC00036.1"/>
    </source>
</evidence>
<feature type="compositionally biased region" description="Low complexity" evidence="2">
    <location>
        <begin position="211"/>
        <end position="225"/>
    </location>
</feature>